<comment type="subcellular location">
    <subcellularLocation>
        <location evidence="1">Cell membrane</location>
        <topology evidence="1">Multi-pass membrane protein</topology>
    </subcellularLocation>
</comment>
<dbReference type="FunFam" id="3.40.50.300:FF:000054">
    <property type="entry name" value="ABC multidrug transporter atrF"/>
    <property type="match status" value="1"/>
</dbReference>
<keyword evidence="7" id="KW-0067">ATP-binding</keyword>
<accession>A0A2B7ZIL7</accession>
<comment type="similarity">
    <text evidence="2">Belongs to the ABC transporter superfamily. ABCG family. PDR (TC 3.A.1.205) subfamily.</text>
</comment>
<feature type="transmembrane region" description="Helical" evidence="15">
    <location>
        <begin position="1466"/>
        <end position="1484"/>
    </location>
</feature>
<comment type="catalytic activity">
    <reaction evidence="11">
        <text>voriconazole(in) + ATP + H2O = voriconazole(out) + ADP + phosphate + H(+)</text>
        <dbReference type="Rhea" id="RHEA:61912"/>
        <dbReference type="ChEBI" id="CHEBI:10023"/>
        <dbReference type="ChEBI" id="CHEBI:15377"/>
        <dbReference type="ChEBI" id="CHEBI:15378"/>
        <dbReference type="ChEBI" id="CHEBI:30616"/>
        <dbReference type="ChEBI" id="CHEBI:43474"/>
        <dbReference type="ChEBI" id="CHEBI:456216"/>
    </reaction>
    <physiologicalReaction direction="left-to-right" evidence="11">
        <dbReference type="Rhea" id="RHEA:61913"/>
    </physiologicalReaction>
</comment>
<evidence type="ECO:0000256" key="14">
    <source>
        <dbReference type="SAM" id="MobiDB-lite"/>
    </source>
</evidence>
<dbReference type="Pfam" id="PF06422">
    <property type="entry name" value="PDR_CDR"/>
    <property type="match status" value="1"/>
</dbReference>
<dbReference type="InterPro" id="IPR003439">
    <property type="entry name" value="ABC_transporter-like_ATP-bd"/>
</dbReference>
<dbReference type="CDD" id="cd03232">
    <property type="entry name" value="ABCG_PDR_domain2"/>
    <property type="match status" value="1"/>
</dbReference>
<dbReference type="InterPro" id="IPR034001">
    <property type="entry name" value="ABCG_PDR_1"/>
</dbReference>
<evidence type="ECO:0000256" key="10">
    <source>
        <dbReference type="ARBA" id="ARBA00047646"/>
    </source>
</evidence>
<feature type="domain" description="ABC transporter" evidence="16">
    <location>
        <begin position="858"/>
        <end position="1101"/>
    </location>
</feature>
<dbReference type="InterPro" id="IPR003593">
    <property type="entry name" value="AAA+_ATPase"/>
</dbReference>
<feature type="domain" description="ABC transporter" evidence="16">
    <location>
        <begin position="152"/>
        <end position="403"/>
    </location>
</feature>
<evidence type="ECO:0000256" key="8">
    <source>
        <dbReference type="ARBA" id="ARBA00022989"/>
    </source>
</evidence>
<evidence type="ECO:0000256" key="1">
    <source>
        <dbReference type="ARBA" id="ARBA00004651"/>
    </source>
</evidence>
<feature type="compositionally biased region" description="Basic and acidic residues" evidence="14">
    <location>
        <begin position="10"/>
        <end position="20"/>
    </location>
</feature>
<dbReference type="Pfam" id="PF14510">
    <property type="entry name" value="ABC_trans_N"/>
    <property type="match status" value="1"/>
</dbReference>
<evidence type="ECO:0000256" key="15">
    <source>
        <dbReference type="SAM" id="Phobius"/>
    </source>
</evidence>
<dbReference type="Pfam" id="PF01061">
    <property type="entry name" value="ABC2_membrane"/>
    <property type="match status" value="2"/>
</dbReference>
<dbReference type="Proteomes" id="UP000226031">
    <property type="component" value="Unassembled WGS sequence"/>
</dbReference>
<comment type="caution">
    <text evidence="17">The sequence shown here is derived from an EMBL/GenBank/DDBJ whole genome shotgun (WGS) entry which is preliminary data.</text>
</comment>
<feature type="transmembrane region" description="Helical" evidence="15">
    <location>
        <begin position="1228"/>
        <end position="1247"/>
    </location>
</feature>
<evidence type="ECO:0000256" key="7">
    <source>
        <dbReference type="ARBA" id="ARBA00022840"/>
    </source>
</evidence>
<dbReference type="PANTHER" id="PTHR19241">
    <property type="entry name" value="ATP-BINDING CASSETTE TRANSPORTER"/>
    <property type="match status" value="1"/>
</dbReference>
<evidence type="ECO:0000256" key="3">
    <source>
        <dbReference type="ARBA" id="ARBA00022448"/>
    </source>
</evidence>
<keyword evidence="9 15" id="KW-0472">Membrane</keyword>
<dbReference type="InterPro" id="IPR027417">
    <property type="entry name" value="P-loop_NTPase"/>
</dbReference>
<evidence type="ECO:0000256" key="5">
    <source>
        <dbReference type="ARBA" id="ARBA00022692"/>
    </source>
</evidence>
<dbReference type="InterPro" id="IPR017871">
    <property type="entry name" value="ABC_transporter-like_CS"/>
</dbReference>
<dbReference type="GO" id="GO:0005886">
    <property type="term" value="C:plasma membrane"/>
    <property type="evidence" value="ECO:0007669"/>
    <property type="project" value="UniProtKB-SubCell"/>
</dbReference>
<feature type="transmembrane region" description="Helical" evidence="15">
    <location>
        <begin position="1312"/>
        <end position="1334"/>
    </location>
</feature>
<feature type="region of interest" description="Disordered" evidence="14">
    <location>
        <begin position="817"/>
        <end position="850"/>
    </location>
</feature>
<feature type="transmembrane region" description="Helical" evidence="15">
    <location>
        <begin position="549"/>
        <end position="569"/>
    </location>
</feature>
<dbReference type="SUPFAM" id="SSF52540">
    <property type="entry name" value="P-loop containing nucleoside triphosphate hydrolases"/>
    <property type="match status" value="2"/>
</dbReference>
<keyword evidence="18" id="KW-1185">Reference proteome</keyword>
<evidence type="ECO:0000256" key="11">
    <source>
        <dbReference type="ARBA" id="ARBA00047823"/>
    </source>
</evidence>
<name>A0A2B7ZIL7_9EURO</name>
<evidence type="ECO:0000259" key="16">
    <source>
        <dbReference type="PROSITE" id="PS50893"/>
    </source>
</evidence>
<proteinExistence type="inferred from homology"/>
<feature type="transmembrane region" description="Helical" evidence="15">
    <location>
        <begin position="770"/>
        <end position="791"/>
    </location>
</feature>
<dbReference type="InterPro" id="IPR034003">
    <property type="entry name" value="ABCG_PDR_2"/>
</dbReference>
<keyword evidence="8 15" id="KW-1133">Transmembrane helix</keyword>
<dbReference type="Pfam" id="PF00005">
    <property type="entry name" value="ABC_tran"/>
    <property type="match status" value="2"/>
</dbReference>
<dbReference type="PROSITE" id="PS00211">
    <property type="entry name" value="ABC_TRANSPORTER_1"/>
    <property type="match status" value="1"/>
</dbReference>
<evidence type="ECO:0000256" key="13">
    <source>
        <dbReference type="ARBA" id="ARBA00049037"/>
    </source>
</evidence>
<keyword evidence="6" id="KW-0547">Nucleotide-binding</keyword>
<dbReference type="SMART" id="SM00382">
    <property type="entry name" value="AAA"/>
    <property type="match status" value="2"/>
</dbReference>
<dbReference type="InterPro" id="IPR010929">
    <property type="entry name" value="PDR_CDR_ABC"/>
</dbReference>
<dbReference type="InterPro" id="IPR013525">
    <property type="entry name" value="ABC2_TM"/>
</dbReference>
<evidence type="ECO:0000256" key="2">
    <source>
        <dbReference type="ARBA" id="ARBA00006012"/>
    </source>
</evidence>
<dbReference type="GO" id="GO:0140359">
    <property type="term" value="F:ABC-type transporter activity"/>
    <property type="evidence" value="ECO:0007669"/>
    <property type="project" value="InterPro"/>
</dbReference>
<comment type="catalytic activity">
    <reaction evidence="10">
        <text>(R)-miconazole(in) + ATP + H2O = (R)-miconazole(out) + ADP + phosphate + H(+)</text>
        <dbReference type="Rhea" id="RHEA:61928"/>
        <dbReference type="ChEBI" id="CHEBI:15377"/>
        <dbReference type="ChEBI" id="CHEBI:15378"/>
        <dbReference type="ChEBI" id="CHEBI:30616"/>
        <dbReference type="ChEBI" id="CHEBI:43474"/>
        <dbReference type="ChEBI" id="CHEBI:82894"/>
        <dbReference type="ChEBI" id="CHEBI:456216"/>
    </reaction>
    <physiologicalReaction direction="left-to-right" evidence="10">
        <dbReference type="Rhea" id="RHEA:61929"/>
    </physiologicalReaction>
</comment>
<evidence type="ECO:0000256" key="12">
    <source>
        <dbReference type="ARBA" id="ARBA00047981"/>
    </source>
</evidence>
<feature type="transmembrane region" description="Helical" evidence="15">
    <location>
        <begin position="1340"/>
        <end position="1358"/>
    </location>
</feature>
<gene>
    <name evidence="17" type="ORF">GX50_04154</name>
</gene>
<evidence type="ECO:0000313" key="17">
    <source>
        <dbReference type="EMBL" id="PGH33008.1"/>
    </source>
</evidence>
<feature type="transmembrane region" description="Helical" evidence="15">
    <location>
        <begin position="667"/>
        <end position="687"/>
    </location>
</feature>
<feature type="transmembrane region" description="Helical" evidence="15">
    <location>
        <begin position="1196"/>
        <end position="1216"/>
    </location>
</feature>
<dbReference type="InterPro" id="IPR029481">
    <property type="entry name" value="ABC_trans_N"/>
</dbReference>
<evidence type="ECO:0000313" key="18">
    <source>
        <dbReference type="Proteomes" id="UP000226031"/>
    </source>
</evidence>
<feature type="region of interest" description="Disordered" evidence="14">
    <location>
        <begin position="1"/>
        <end position="44"/>
    </location>
</feature>
<evidence type="ECO:0000256" key="4">
    <source>
        <dbReference type="ARBA" id="ARBA00022475"/>
    </source>
</evidence>
<dbReference type="STRING" id="73230.A0A2B7ZIL7"/>
<organism evidence="17 18">
    <name type="scientific">[Emmonsia] crescens</name>
    <dbReference type="NCBI Taxonomy" id="73230"/>
    <lineage>
        <taxon>Eukaryota</taxon>
        <taxon>Fungi</taxon>
        <taxon>Dikarya</taxon>
        <taxon>Ascomycota</taxon>
        <taxon>Pezizomycotina</taxon>
        <taxon>Eurotiomycetes</taxon>
        <taxon>Eurotiomycetidae</taxon>
        <taxon>Onygenales</taxon>
        <taxon>Ajellomycetaceae</taxon>
        <taxon>Emergomyces</taxon>
    </lineage>
</organism>
<evidence type="ECO:0000256" key="6">
    <source>
        <dbReference type="ARBA" id="ARBA00022741"/>
    </source>
</evidence>
<dbReference type="PROSITE" id="PS50893">
    <property type="entry name" value="ABC_TRANSPORTER_2"/>
    <property type="match status" value="2"/>
</dbReference>
<reference evidence="17 18" key="1">
    <citation type="submission" date="2017-10" db="EMBL/GenBank/DDBJ databases">
        <title>Comparative genomics in systemic dimorphic fungi from Ajellomycetaceae.</title>
        <authorList>
            <person name="Munoz J.F."/>
            <person name="Mcewen J.G."/>
            <person name="Clay O.K."/>
            <person name="Cuomo C.A."/>
        </authorList>
    </citation>
    <scope>NUCLEOTIDE SEQUENCE [LARGE SCALE GENOMIC DNA]</scope>
    <source>
        <strain evidence="17 18">UAMH4076</strain>
    </source>
</reference>
<dbReference type="VEuPathDB" id="FungiDB:EMCG_03777"/>
<sequence length="1534" mass="171447">MAGDTSNFSAHEDRDPRNAEYEEGESDESNGDHSSTHDEGSTRFERIRSLTRDTLPELSRIASVFSQGDQPSLTGEPQRDTLTGLRLGDAVLNPSHPQFDFFKWARKLMRLIEEEGIKRRRTGITFKNLSVYGSGSELQLQSTVSTPLMALFRFRETFGIGQKTQKRILKDFNGTIREGEMIVVLGRPGSGCSTFLKSICGETHGLVLGKDTVIHYNGIPQETFKKEFRGEAVYSAEDEHHFPHLTVGQTLEFAAACRTPAARVMGMTRNTFARHITKVVMAIFGLSHTANTKVGDDYVRGVSGGERKRVSIAELALSGAPVTCWDNSTRGLDAATALEFTQALRVGADVMGGTQAVAIYQASQDIYDIFDKAIVLYEGHQIYFGPASAAKKYFEDMGWYCPPRQTTGDFLTSVTNPLERRVRQGFESRVPRTAQEFEQYWRQSQAFKDMQAEIEESEKANPVGGSALGELREAHQQAQAKHVRPKSPYTISIAMQVKLCTIRAYQRLWNDKASTISRVAAQLIMSLIIGSLFFNTPHVTSSFFSKGSILFFAILLNALLSISEINTLAPLPPNPPQLLTSQDAQRPIVSKHASFAFYYACVEAFAGIVSDIPIKFIISTVFNLIIYFLGDLRREPGNFFIFFLFTFITMLTMSAIFRTLAAATKTISQALAFAGVMVLAIVIYTGFTIQRSYMHPWFEWISWINPVAYAFEAILVNEVHNQRYECADIVPPYGEGNNFQCPIAGAIAGERSVSGDAWVESQYGYKYSHLWRNLGIIFAFQIFFYVIYLFATQMNTSSSSTAEFLVFRRGNVPKYMLEQKDEENNTSTRPDDISAAAPGDTTNGQDKTNVLSPQTDIFTWRNVVYDITIKGEPRRILDHVSGWVRPGTLTALMGVSGAGKTTLLDALAQRISMGVITGDMLVNGKPLDPSFQRKTGYCQQQDLHLETTTVREALRFSAMLRQPKSVSKAEKYAFVEDVIKMLNMEVFAEAVVGNPGEGLNVEQRKLLTIGVELAAKPQLLLFLDEPTSGLDSQSSWAIVTFLRKLADSGQAVLSTIHQPSAILFQEFDRLLFLAKGGRTVYFGDIGQNSETLLKYFTDNGAEPCGPDENPAEYMLSIVGAGPSGKSTQDWPAVWNASREAREVQEELDRIHAEGTKETTSEPEQQSSVTEFAMPMSSQIYHVTLRVFQQYWRTPTYVWGKFLLGFMSAVFIGFSFYKQNSSSAGLQNTIFSIFMLTTIFTSLVQQIMPRFVTQRSLFEVRERPSRAYSWKAFLLANIIVEIPYQIILGIVVWASFYFPVFGKNQTAEQQGIFILYCVQFFIFASTFAHMVIAGLPDAETAGHIATTLFSLALVFNGVMQPPRALPGFWIFMWRVSPLTYTVGGLAATGLHGRVVDCAENEFAIFNPPAGSTCGQYLERYLAAGAPGRLYDPSATEACRYCPMKNADQFLSTSEIFWSQRWRNFGLGWAYIGFNVFAAVVLYYLLRVRSSKGKTGKWASVIKYYVLRVGRWVKALFVMRTGKTPEGKIHLNEKII</sequence>
<dbReference type="EMBL" id="PDND01000074">
    <property type="protein sequence ID" value="PGH33008.1"/>
    <property type="molecule type" value="Genomic_DNA"/>
</dbReference>
<dbReference type="GO" id="GO:0016887">
    <property type="term" value="F:ATP hydrolysis activity"/>
    <property type="evidence" value="ECO:0007669"/>
    <property type="project" value="InterPro"/>
</dbReference>
<evidence type="ECO:0000256" key="9">
    <source>
        <dbReference type="ARBA" id="ARBA00023136"/>
    </source>
</evidence>
<keyword evidence="4" id="KW-1003">Cell membrane</keyword>
<keyword evidence="5 15" id="KW-0812">Transmembrane</keyword>
<feature type="transmembrane region" description="Helical" evidence="15">
    <location>
        <begin position="519"/>
        <end position="537"/>
    </location>
</feature>
<feature type="transmembrane region" description="Helical" evidence="15">
    <location>
        <begin position="1267"/>
        <end position="1300"/>
    </location>
</feature>
<feature type="transmembrane region" description="Helical" evidence="15">
    <location>
        <begin position="639"/>
        <end position="661"/>
    </location>
</feature>
<comment type="catalytic activity">
    <reaction evidence="12">
        <text>fluconazole(in) + ATP + H2O = fluconazole(out) + ADP + phosphate + H(+)</text>
        <dbReference type="Rhea" id="RHEA:61916"/>
        <dbReference type="ChEBI" id="CHEBI:15377"/>
        <dbReference type="ChEBI" id="CHEBI:15378"/>
        <dbReference type="ChEBI" id="CHEBI:30616"/>
        <dbReference type="ChEBI" id="CHEBI:43474"/>
        <dbReference type="ChEBI" id="CHEBI:46081"/>
        <dbReference type="ChEBI" id="CHEBI:456216"/>
    </reaction>
    <physiologicalReaction direction="left-to-right" evidence="12">
        <dbReference type="Rhea" id="RHEA:61917"/>
    </physiologicalReaction>
</comment>
<dbReference type="Pfam" id="PF19055">
    <property type="entry name" value="ABC2_membrane_7"/>
    <property type="match status" value="1"/>
</dbReference>
<dbReference type="CDD" id="cd03233">
    <property type="entry name" value="ABCG_PDR_domain1"/>
    <property type="match status" value="1"/>
</dbReference>
<feature type="compositionally biased region" description="Basic and acidic residues" evidence="14">
    <location>
        <begin position="30"/>
        <end position="44"/>
    </location>
</feature>
<dbReference type="GO" id="GO:0005524">
    <property type="term" value="F:ATP binding"/>
    <property type="evidence" value="ECO:0007669"/>
    <property type="project" value="UniProtKB-KW"/>
</dbReference>
<dbReference type="InterPro" id="IPR043926">
    <property type="entry name" value="ABCG_dom"/>
</dbReference>
<keyword evidence="3" id="KW-0813">Transport</keyword>
<protein>
    <recommendedName>
        <fullName evidence="16">ABC transporter domain-containing protein</fullName>
    </recommendedName>
</protein>
<feature type="compositionally biased region" description="Polar residues" evidence="14">
    <location>
        <begin position="840"/>
        <end position="850"/>
    </location>
</feature>
<dbReference type="Gene3D" id="3.40.50.300">
    <property type="entry name" value="P-loop containing nucleotide triphosphate hydrolases"/>
    <property type="match status" value="2"/>
</dbReference>
<feature type="transmembrane region" description="Helical" evidence="15">
    <location>
        <begin position="612"/>
        <end position="630"/>
    </location>
</feature>
<comment type="catalytic activity">
    <reaction evidence="13">
        <text>(S)-miconazole(in) + ATP + H2O = (S)-miconazole(out) + ADP + phosphate + H(+)</text>
        <dbReference type="Rhea" id="RHEA:61932"/>
        <dbReference type="ChEBI" id="CHEBI:15377"/>
        <dbReference type="ChEBI" id="CHEBI:15378"/>
        <dbReference type="ChEBI" id="CHEBI:30616"/>
        <dbReference type="ChEBI" id="CHEBI:43474"/>
        <dbReference type="ChEBI" id="CHEBI:82897"/>
        <dbReference type="ChEBI" id="CHEBI:456216"/>
    </reaction>
    <physiologicalReaction direction="left-to-right" evidence="13">
        <dbReference type="Rhea" id="RHEA:61933"/>
    </physiologicalReaction>
</comment>
<feature type="transmembrane region" description="Helical" evidence="15">
    <location>
        <begin position="1370"/>
        <end position="1389"/>
    </location>
</feature>